<dbReference type="PROSITE" id="PS51003">
    <property type="entry name" value="CYTB_CTER"/>
    <property type="match status" value="1"/>
</dbReference>
<feature type="transmembrane region" description="Helical" evidence="14">
    <location>
        <begin position="224"/>
        <end position="252"/>
    </location>
</feature>
<evidence type="ECO:0000256" key="9">
    <source>
        <dbReference type="ARBA" id="ARBA00022982"/>
    </source>
</evidence>
<comment type="similarity">
    <text evidence="14">Belongs to the cytochrome b family.</text>
</comment>
<dbReference type="InterPro" id="IPR016174">
    <property type="entry name" value="Di-haem_cyt_TM"/>
</dbReference>
<feature type="transmembrane region" description="Helical" evidence="14">
    <location>
        <begin position="145"/>
        <end position="170"/>
    </location>
</feature>
<dbReference type="Pfam" id="PF00032">
    <property type="entry name" value="Cytochrom_B_C"/>
    <property type="match status" value="1"/>
</dbReference>
<dbReference type="GO" id="GO:0008121">
    <property type="term" value="F:quinol-cytochrome-c reductase activity"/>
    <property type="evidence" value="ECO:0007669"/>
    <property type="project" value="TreeGrafter"/>
</dbReference>
<gene>
    <name evidence="17" type="primary">cob</name>
</gene>
<dbReference type="GO" id="GO:0006122">
    <property type="term" value="P:mitochondrial electron transport, ubiquinol to cytochrome c"/>
    <property type="evidence" value="ECO:0007669"/>
    <property type="project" value="TreeGrafter"/>
</dbReference>
<protein>
    <recommendedName>
        <fullName evidence="2 14">Cytochrome b</fullName>
    </recommendedName>
</protein>
<feature type="transmembrane region" description="Helical" evidence="14">
    <location>
        <begin position="80"/>
        <end position="101"/>
    </location>
</feature>
<feature type="transmembrane region" description="Helical" evidence="14">
    <location>
        <begin position="325"/>
        <end position="345"/>
    </location>
</feature>
<feature type="transmembrane region" description="Helical" evidence="14">
    <location>
        <begin position="32"/>
        <end position="59"/>
    </location>
</feature>
<dbReference type="EMBL" id="AF288092">
    <property type="protein sequence ID" value="AAG17790.1"/>
    <property type="molecule type" value="Genomic_DNA"/>
</dbReference>
<evidence type="ECO:0000256" key="5">
    <source>
        <dbReference type="ARBA" id="ARBA00022660"/>
    </source>
</evidence>
<keyword evidence="8" id="KW-0999">Mitochondrion inner membrane</keyword>
<dbReference type="CDD" id="cd00284">
    <property type="entry name" value="Cytochrome_b_N"/>
    <property type="match status" value="1"/>
</dbReference>
<name>Q9G8R4_NAEGR</name>
<evidence type="ECO:0000256" key="2">
    <source>
        <dbReference type="ARBA" id="ARBA00013531"/>
    </source>
</evidence>
<feature type="transmembrane region" description="Helical" evidence="14">
    <location>
        <begin position="116"/>
        <end position="138"/>
    </location>
</feature>
<evidence type="ECO:0000256" key="4">
    <source>
        <dbReference type="ARBA" id="ARBA00022617"/>
    </source>
</evidence>
<proteinExistence type="inferred from homology"/>
<dbReference type="PROSITE" id="PS51002">
    <property type="entry name" value="CYTB_NTER"/>
    <property type="match status" value="1"/>
</dbReference>
<geneLocation type="mitochondrion" evidence="17"/>
<dbReference type="Pfam" id="PF00033">
    <property type="entry name" value="Cytochrome_B"/>
    <property type="match status" value="1"/>
</dbReference>
<dbReference type="InterPro" id="IPR027387">
    <property type="entry name" value="Cytb/b6-like_sf"/>
</dbReference>
<comment type="function">
    <text evidence="14">Component of the ubiquinol-cytochrome c reductase complex (complex III or cytochrome b-c1 complex) that is part of the mitochondrial respiratory chain. The b-c1 complex mediates electron transfer from ubiquinol to cytochrome c. Contributes to the generation of a proton gradient across the mitochondrial membrane that is then used for ATP synthesis.</text>
</comment>
<evidence type="ECO:0000256" key="13">
    <source>
        <dbReference type="ARBA" id="ARBA00023136"/>
    </source>
</evidence>
<dbReference type="InterPro" id="IPR005798">
    <property type="entry name" value="Cyt_b/b6_C"/>
</dbReference>
<dbReference type="AlphaFoldDB" id="Q9G8R4"/>
<keyword evidence="10 14" id="KW-1133">Transmembrane helix</keyword>
<dbReference type="PANTHER" id="PTHR19271">
    <property type="entry name" value="CYTOCHROME B"/>
    <property type="match status" value="1"/>
</dbReference>
<dbReference type="GO" id="GO:0016491">
    <property type="term" value="F:oxidoreductase activity"/>
    <property type="evidence" value="ECO:0007669"/>
    <property type="project" value="UniProtKB-UniRule"/>
</dbReference>
<keyword evidence="3 14" id="KW-0813">Transport</keyword>
<evidence type="ECO:0000256" key="3">
    <source>
        <dbReference type="ARBA" id="ARBA00022448"/>
    </source>
</evidence>
<keyword evidence="7 14" id="KW-0479">Metal-binding</keyword>
<dbReference type="Gene3D" id="1.20.810.10">
    <property type="entry name" value="Cytochrome Bc1 Complex, Chain C"/>
    <property type="match status" value="1"/>
</dbReference>
<dbReference type="InterPro" id="IPR048259">
    <property type="entry name" value="Cytochrome_b_N_euk/bac"/>
</dbReference>
<dbReference type="PANTHER" id="PTHR19271:SF16">
    <property type="entry name" value="CYTOCHROME B"/>
    <property type="match status" value="1"/>
</dbReference>
<evidence type="ECO:0000256" key="6">
    <source>
        <dbReference type="ARBA" id="ARBA00022692"/>
    </source>
</evidence>
<evidence type="ECO:0000256" key="10">
    <source>
        <dbReference type="ARBA" id="ARBA00022989"/>
    </source>
</evidence>
<evidence type="ECO:0000259" key="16">
    <source>
        <dbReference type="PROSITE" id="PS51003"/>
    </source>
</evidence>
<reference evidence="17" key="1">
    <citation type="submission" date="2000-07" db="EMBL/GenBank/DDBJ databases">
        <title>The mitochondrial genome of the supposedly primitive protist, Naegleria gruberi.</title>
        <authorList>
            <person name="Burger G."/>
            <person name="Lang B.F."/>
            <person name="Nerad T.A."/>
            <person name="Gray M.W."/>
        </authorList>
    </citation>
    <scope>NUCLEOTIDE SEQUENCE</scope>
</reference>
<feature type="transmembrane region" description="Helical" evidence="14">
    <location>
        <begin position="473"/>
        <end position="495"/>
    </location>
</feature>
<keyword evidence="12 14" id="KW-0496">Mitochondrion</keyword>
<sequence length="497" mass="58324">MKYLNNILFVNFVSKALYSYLIKYPTPMNINYLWNFGFMSAIFLVIQIVSGLFLTFFFTPHVDLAFFSVEHIMRDVNYGWLIRYIHANGASFFFFLVYIHILKGIYYGSYYFPRTLVWFTGVIIYILMMGTAFLGYVLPWGQMSYWAATVITNFVTVIPVVGKDIVYWVWGGYSINNATLNRFFSLHYLLPFVIALLSAYHIYQLHKSGSSNELGIRSHYLNKISFYPYFLVKDFFGLFIILFVFSIFVFFFPEAFNHSDNYIKANPLVTPAHIVPEWYFLPLYGILRSILNKTYGIIIMFVSLLVLFILPFVDKSLIKNKTFKPFNRTLFWFFSFNFLFLGYLGSQAPVYPYIEFGVICSHFHLLYFFLLIPLSVFFESSFFNYFFSSNETRGNFSFIYWLIGAGFVFSTLFISYYLGVNSGVDSVVTSLVDSLYILDPVHVELGLRDIEIEKYTNLIHNEFAFTSSFFSCLWHFIVTQFFLYSVTIILFILIIKL</sequence>
<evidence type="ECO:0000256" key="7">
    <source>
        <dbReference type="ARBA" id="ARBA00022723"/>
    </source>
</evidence>
<feature type="transmembrane region" description="Helical" evidence="14">
    <location>
        <begin position="398"/>
        <end position="418"/>
    </location>
</feature>
<keyword evidence="11 14" id="KW-0408">Iron</keyword>
<evidence type="ECO:0000256" key="12">
    <source>
        <dbReference type="ARBA" id="ARBA00023128"/>
    </source>
</evidence>
<dbReference type="GO" id="GO:0046872">
    <property type="term" value="F:metal ion binding"/>
    <property type="evidence" value="ECO:0007669"/>
    <property type="project" value="UniProtKB-UniRule"/>
</dbReference>
<evidence type="ECO:0000256" key="11">
    <source>
        <dbReference type="ARBA" id="ARBA00023004"/>
    </source>
</evidence>
<keyword evidence="4 14" id="KW-0349">Heme</keyword>
<evidence type="ECO:0000256" key="1">
    <source>
        <dbReference type="ARBA" id="ARBA00004448"/>
    </source>
</evidence>
<comment type="subcellular location">
    <subcellularLocation>
        <location evidence="1">Mitochondrion inner membrane</location>
        <topology evidence="1">Multi-pass membrane protein</topology>
    </subcellularLocation>
</comment>
<feature type="transmembrane region" description="Helical" evidence="14">
    <location>
        <begin position="365"/>
        <end position="386"/>
    </location>
</feature>
<keyword evidence="17" id="KW-0560">Oxidoreductase</keyword>
<feature type="transmembrane region" description="Helical" evidence="14">
    <location>
        <begin position="182"/>
        <end position="203"/>
    </location>
</feature>
<keyword evidence="5 14" id="KW-0679">Respiratory chain</keyword>
<keyword evidence="6 14" id="KW-0812">Transmembrane</keyword>
<dbReference type="SUPFAM" id="SSF81648">
    <property type="entry name" value="a domain/subunit of cytochrome bc1 complex (Ubiquinol-cytochrome c reductase)"/>
    <property type="match status" value="1"/>
</dbReference>
<dbReference type="GO" id="GO:0005743">
    <property type="term" value="C:mitochondrial inner membrane"/>
    <property type="evidence" value="ECO:0007669"/>
    <property type="project" value="UniProtKB-SubCell"/>
</dbReference>
<keyword evidence="9 14" id="KW-0249">Electron transport</keyword>
<feature type="domain" description="Cytochrome b/b6 C-terminal region profile" evidence="16">
    <location>
        <begin position="216"/>
        <end position="386"/>
    </location>
</feature>
<evidence type="ECO:0000256" key="8">
    <source>
        <dbReference type="ARBA" id="ARBA00022792"/>
    </source>
</evidence>
<evidence type="ECO:0000256" key="14">
    <source>
        <dbReference type="RuleBase" id="RU362117"/>
    </source>
</evidence>
<comment type="cofactor">
    <cofactor evidence="14">
        <name>heme b</name>
        <dbReference type="ChEBI" id="CHEBI:60344"/>
    </cofactor>
    <text evidence="14">Binds 2 heme groups non-covalently.</text>
</comment>
<organism evidence="17">
    <name type="scientific">Naegleria gruberi</name>
    <name type="common">Amoeba</name>
    <dbReference type="NCBI Taxonomy" id="5762"/>
    <lineage>
        <taxon>Eukaryota</taxon>
        <taxon>Discoba</taxon>
        <taxon>Heterolobosea</taxon>
        <taxon>Tetramitia</taxon>
        <taxon>Eutetramitia</taxon>
        <taxon>Vahlkampfiidae</taxon>
        <taxon>Naegleria</taxon>
    </lineage>
</organism>
<dbReference type="InterPro" id="IPR005797">
    <property type="entry name" value="Cyt_b/b6_N"/>
</dbReference>
<feature type="domain" description="Cytochrome b/b6 N-terminal region profile" evidence="15">
    <location>
        <begin position="1"/>
        <end position="214"/>
    </location>
</feature>
<evidence type="ECO:0000259" key="15">
    <source>
        <dbReference type="PROSITE" id="PS51002"/>
    </source>
</evidence>
<dbReference type="SUPFAM" id="SSF81342">
    <property type="entry name" value="Transmembrane di-heme cytochromes"/>
    <property type="match status" value="1"/>
</dbReference>
<feature type="transmembrane region" description="Helical" evidence="14">
    <location>
        <begin position="7"/>
        <end position="26"/>
    </location>
</feature>
<dbReference type="RefSeq" id="NP_066512.1">
    <property type="nucleotide sequence ID" value="NC_002573.1"/>
</dbReference>
<dbReference type="GeneID" id="800688"/>
<accession>Q9G8R4</accession>
<feature type="transmembrane region" description="Helical" evidence="14">
    <location>
        <begin position="294"/>
        <end position="313"/>
    </location>
</feature>
<keyword evidence="13 14" id="KW-0472">Membrane</keyword>
<dbReference type="InterPro" id="IPR036150">
    <property type="entry name" value="Cyt_b/b6_C_sf"/>
</dbReference>
<evidence type="ECO:0000313" key="17">
    <source>
        <dbReference type="EMBL" id="AAG17790.1"/>
    </source>
</evidence>